<feature type="region of interest" description="Disordered" evidence="1">
    <location>
        <begin position="23"/>
        <end position="78"/>
    </location>
</feature>
<evidence type="ECO:0000256" key="1">
    <source>
        <dbReference type="SAM" id="MobiDB-lite"/>
    </source>
</evidence>
<reference evidence="2 3" key="1">
    <citation type="submission" date="2016-02" db="EMBL/GenBank/DDBJ databases">
        <title>Genome analysis of coral dinoflagellate symbionts highlights evolutionary adaptations to a symbiotic lifestyle.</title>
        <authorList>
            <person name="Aranda M."/>
            <person name="Li Y."/>
            <person name="Liew Y.J."/>
            <person name="Baumgarten S."/>
            <person name="Simakov O."/>
            <person name="Wilson M."/>
            <person name="Piel J."/>
            <person name="Ashoor H."/>
            <person name="Bougouffa S."/>
            <person name="Bajic V.B."/>
            <person name="Ryu T."/>
            <person name="Ravasi T."/>
            <person name="Bayer T."/>
            <person name="Micklem G."/>
            <person name="Kim H."/>
            <person name="Bhak J."/>
            <person name="Lajeunesse T.C."/>
            <person name="Voolstra C.R."/>
        </authorList>
    </citation>
    <scope>NUCLEOTIDE SEQUENCE [LARGE SCALE GENOMIC DNA]</scope>
    <source>
        <strain evidence="2 3">CCMP2467</strain>
    </source>
</reference>
<protein>
    <submittedName>
        <fullName evidence="2">Uncharacterized protein</fullName>
    </submittedName>
</protein>
<name>A0A1Q9DVT0_SYMMI</name>
<gene>
    <name evidence="2" type="ORF">AK812_SmicGene18177</name>
</gene>
<evidence type="ECO:0000313" key="3">
    <source>
        <dbReference type="Proteomes" id="UP000186817"/>
    </source>
</evidence>
<feature type="compositionally biased region" description="Low complexity" evidence="1">
    <location>
        <begin position="28"/>
        <end position="39"/>
    </location>
</feature>
<feature type="compositionally biased region" description="Basic and acidic residues" evidence="1">
    <location>
        <begin position="53"/>
        <end position="64"/>
    </location>
</feature>
<sequence length="95" mass="10289">MTDYICHVPIPYWHTLALADAEPREGGAKAAARGGRCVRSPSLRTKGENPGSPKEEPLSREERCSLGPSERPAAAARGREQKIVLGVWSTGEFIC</sequence>
<organism evidence="2 3">
    <name type="scientific">Symbiodinium microadriaticum</name>
    <name type="common">Dinoflagellate</name>
    <name type="synonym">Zooxanthella microadriatica</name>
    <dbReference type="NCBI Taxonomy" id="2951"/>
    <lineage>
        <taxon>Eukaryota</taxon>
        <taxon>Sar</taxon>
        <taxon>Alveolata</taxon>
        <taxon>Dinophyceae</taxon>
        <taxon>Suessiales</taxon>
        <taxon>Symbiodiniaceae</taxon>
        <taxon>Symbiodinium</taxon>
    </lineage>
</organism>
<accession>A0A1Q9DVT0</accession>
<keyword evidence="3" id="KW-1185">Reference proteome</keyword>
<dbReference type="EMBL" id="LSRX01000368">
    <property type="protein sequence ID" value="OLP99277.1"/>
    <property type="molecule type" value="Genomic_DNA"/>
</dbReference>
<comment type="caution">
    <text evidence="2">The sequence shown here is derived from an EMBL/GenBank/DDBJ whole genome shotgun (WGS) entry which is preliminary data.</text>
</comment>
<proteinExistence type="predicted"/>
<evidence type="ECO:0000313" key="2">
    <source>
        <dbReference type="EMBL" id="OLP99277.1"/>
    </source>
</evidence>
<dbReference type="Proteomes" id="UP000186817">
    <property type="component" value="Unassembled WGS sequence"/>
</dbReference>
<dbReference type="AlphaFoldDB" id="A0A1Q9DVT0"/>